<reference evidence="3 4" key="1">
    <citation type="submission" date="2018-11" db="EMBL/GenBank/DDBJ databases">
        <title>Schleiferia aggregans sp. nov., a moderately thermophilic heterotrophic bacterium isolated from microbial mats at a terrestrial hot spring.</title>
        <authorList>
            <person name="Iino T."/>
            <person name="Ohkuma M."/>
            <person name="Haruta S."/>
        </authorList>
    </citation>
    <scope>NUCLEOTIDE SEQUENCE [LARGE SCALE GENOMIC DNA]</scope>
    <source>
        <strain evidence="3 4">LA</strain>
    </source>
</reference>
<dbReference type="Pfam" id="PF00899">
    <property type="entry name" value="ThiF"/>
    <property type="match status" value="1"/>
</dbReference>
<sequence length="756" mass="87228">MNLNITPIENTIEHWRAEFFTNDEFQSTQKDFKNPIIYDLRESIYHELFKILYPEITSKHPLFKQKSKDFIQQKLEEKSDIWVYYPWKNTACRIPSEEDFVKVRTSRNQYKITPQEQKILSSKKVGIIGLSVGQTIAITMAMERSATEFRLADFDELELSNINRLRSGITNIGLKKVIIAAREIAEIDPFIKVKIYPEGITRENLDDFLLTDGKIDLLVDECDGLDIKIIARHRARELGIPVLMDTSDRGMLDVERFDLEPLRPILHGLAEGLNPDTITELTNEEKIPYILDMVSAEQMSARLKASMLEVQQTINTWPQLASSVFLGGAMGADTARRIFLNQYTQSGRYYLDFEELIPDKSAGEAKPTIPQPPDEPDWNLYFHHFVKQLPRKNEYIRLSTEEIESLIRAAAVAPSGGNVQPWKWLLFEDTFYLFLNPKRAFSFLDVDHLGSYLALGAALENFETAAKALHLKTHLQFVSNHEFPNLIASIQIVGRTENHDFTSVAKVHYLYERHTNRLKGSIEKIDADFLEEAENQLAPGQKIKLLTHRSDIEEFAKLVGLADRIRLTHPWAHHDFMSETRWNDAHARETCDGIDIETLNPTVSDRAAFRVLRDWNALSLTADWGLGKGLEKMSRETVVKSGALMMVQSPGCQRDQMLQLGKTVEKIWILAAQYEIGFQPVSPITFLMYRNRLYPNTYHRPWQNALLTEAEDKFKKLFQLDIDYTFGFVFRLFKSTDVVKKSYRLPIHQIFTHYTA</sequence>
<protein>
    <recommendedName>
        <fullName evidence="5">THIF-type NAD/FAD binding fold domain-containing protein</fullName>
    </recommendedName>
</protein>
<dbReference type="SUPFAM" id="SSF55469">
    <property type="entry name" value="FMN-dependent nitroreductase-like"/>
    <property type="match status" value="1"/>
</dbReference>
<gene>
    <name evidence="3" type="ORF">JCM31826_00840</name>
</gene>
<evidence type="ECO:0000259" key="1">
    <source>
        <dbReference type="Pfam" id="PF00881"/>
    </source>
</evidence>
<keyword evidence="4" id="KW-1185">Reference proteome</keyword>
<feature type="domain" description="Nitroreductase" evidence="1">
    <location>
        <begin position="398"/>
        <end position="427"/>
    </location>
</feature>
<dbReference type="PANTHER" id="PTHR43267">
    <property type="entry name" value="TRNA THREONYLCARBAMOYLADENOSINE DEHYDRATASE"/>
    <property type="match status" value="1"/>
</dbReference>
<dbReference type="PANTHER" id="PTHR43267:SF3">
    <property type="entry name" value="THIF PROTEIN"/>
    <property type="match status" value="1"/>
</dbReference>
<evidence type="ECO:0000259" key="2">
    <source>
        <dbReference type="Pfam" id="PF00899"/>
    </source>
</evidence>
<dbReference type="Proteomes" id="UP000286715">
    <property type="component" value="Unassembled WGS sequence"/>
</dbReference>
<dbReference type="AlphaFoldDB" id="A0A401XHX2"/>
<dbReference type="OrthoDB" id="5149792at2"/>
<accession>A0A401XHX2</accession>
<dbReference type="Pfam" id="PF00881">
    <property type="entry name" value="Nitroreductase"/>
    <property type="match status" value="1"/>
</dbReference>
<dbReference type="GO" id="GO:0061504">
    <property type="term" value="P:cyclic threonylcarbamoyladenosine biosynthetic process"/>
    <property type="evidence" value="ECO:0007669"/>
    <property type="project" value="TreeGrafter"/>
</dbReference>
<organism evidence="3 4">
    <name type="scientific">Thermaurantimonas aggregans</name>
    <dbReference type="NCBI Taxonomy" id="2173829"/>
    <lineage>
        <taxon>Bacteria</taxon>
        <taxon>Pseudomonadati</taxon>
        <taxon>Bacteroidota</taxon>
        <taxon>Flavobacteriia</taxon>
        <taxon>Flavobacteriales</taxon>
        <taxon>Schleiferiaceae</taxon>
        <taxon>Thermaurantimonas</taxon>
    </lineage>
</organism>
<dbReference type="InterPro" id="IPR029479">
    <property type="entry name" value="Nitroreductase"/>
</dbReference>
<dbReference type="InterPro" id="IPR045886">
    <property type="entry name" value="ThiF/MoeB/HesA"/>
</dbReference>
<dbReference type="GO" id="GO:0061503">
    <property type="term" value="F:tRNA threonylcarbamoyladenosine dehydratase"/>
    <property type="evidence" value="ECO:0007669"/>
    <property type="project" value="TreeGrafter"/>
</dbReference>
<evidence type="ECO:0000313" key="3">
    <source>
        <dbReference type="EMBL" id="GCD76602.1"/>
    </source>
</evidence>
<evidence type="ECO:0000313" key="4">
    <source>
        <dbReference type="Proteomes" id="UP000286715"/>
    </source>
</evidence>
<dbReference type="RefSeq" id="WP_124396682.1">
    <property type="nucleotide sequence ID" value="NZ_BHZE01000001.1"/>
</dbReference>
<dbReference type="SUPFAM" id="SSF69572">
    <property type="entry name" value="Activating enzymes of the ubiquitin-like proteins"/>
    <property type="match status" value="1"/>
</dbReference>
<dbReference type="InterPro" id="IPR000415">
    <property type="entry name" value="Nitroreductase-like"/>
</dbReference>
<dbReference type="CDD" id="cd01483">
    <property type="entry name" value="E1_enzyme_family"/>
    <property type="match status" value="1"/>
</dbReference>
<dbReference type="NCBIfam" id="NF005901">
    <property type="entry name" value="PRK07877.1"/>
    <property type="match status" value="1"/>
</dbReference>
<dbReference type="Gene3D" id="3.40.109.10">
    <property type="entry name" value="NADH Oxidase"/>
    <property type="match status" value="2"/>
</dbReference>
<evidence type="ECO:0008006" key="5">
    <source>
        <dbReference type="Google" id="ProtNLM"/>
    </source>
</evidence>
<dbReference type="Gene3D" id="3.40.50.720">
    <property type="entry name" value="NAD(P)-binding Rossmann-like Domain"/>
    <property type="match status" value="1"/>
</dbReference>
<feature type="domain" description="THIF-type NAD/FAD binding fold" evidence="2">
    <location>
        <begin position="111"/>
        <end position="244"/>
    </location>
</feature>
<dbReference type="InterPro" id="IPR000594">
    <property type="entry name" value="ThiF_NAD_FAD-bd"/>
</dbReference>
<dbReference type="EMBL" id="BHZE01000001">
    <property type="protein sequence ID" value="GCD76602.1"/>
    <property type="molecule type" value="Genomic_DNA"/>
</dbReference>
<dbReference type="GO" id="GO:0008641">
    <property type="term" value="F:ubiquitin-like modifier activating enzyme activity"/>
    <property type="evidence" value="ECO:0007669"/>
    <property type="project" value="InterPro"/>
</dbReference>
<name>A0A401XHX2_9FLAO</name>
<comment type="caution">
    <text evidence="3">The sequence shown here is derived from an EMBL/GenBank/DDBJ whole genome shotgun (WGS) entry which is preliminary data.</text>
</comment>
<dbReference type="InterPro" id="IPR035985">
    <property type="entry name" value="Ubiquitin-activating_enz"/>
</dbReference>
<dbReference type="GO" id="GO:0016491">
    <property type="term" value="F:oxidoreductase activity"/>
    <property type="evidence" value="ECO:0007669"/>
    <property type="project" value="InterPro"/>
</dbReference>
<proteinExistence type="predicted"/>